<proteinExistence type="predicted"/>
<protein>
    <submittedName>
        <fullName evidence="1">Uncharacterized protein</fullName>
    </submittedName>
</protein>
<dbReference type="Proteomes" id="UP000195030">
    <property type="component" value="Unassembled WGS sequence"/>
</dbReference>
<accession>A0A243GSD7</accession>
<dbReference type="AlphaFoldDB" id="A0A243GSD7"/>
<evidence type="ECO:0000313" key="2">
    <source>
        <dbReference type="Proteomes" id="UP000195030"/>
    </source>
</evidence>
<comment type="caution">
    <text evidence="1">The sequence shown here is derived from an EMBL/GenBank/DDBJ whole genome shotgun (WGS) entry which is preliminary data.</text>
</comment>
<name>A0A243GSD7_BACTF</name>
<reference evidence="1 2" key="1">
    <citation type="submission" date="2016-10" db="EMBL/GenBank/DDBJ databases">
        <title>Comparative genomics of Bacillus thuringiensis reveals a path to pathogens against multiple invertebrate hosts.</title>
        <authorList>
            <person name="Zheng J."/>
            <person name="Gao Q."/>
            <person name="Liu H."/>
            <person name="Peng D."/>
            <person name="Ruan L."/>
            <person name="Sun M."/>
        </authorList>
    </citation>
    <scope>NUCLEOTIDE SEQUENCE [LARGE SCALE GENOMIC DNA]</scope>
    <source>
        <strain evidence="1">CTC</strain>
    </source>
</reference>
<dbReference type="EMBL" id="NFEL01000034">
    <property type="protein sequence ID" value="OUA10540.1"/>
    <property type="molecule type" value="Genomic_DNA"/>
</dbReference>
<organism evidence="1 2">
    <name type="scientific">Bacillus thuringiensis subsp. finitimus</name>
    <dbReference type="NCBI Taxonomy" id="29337"/>
    <lineage>
        <taxon>Bacteria</taxon>
        <taxon>Bacillati</taxon>
        <taxon>Bacillota</taxon>
        <taxon>Bacilli</taxon>
        <taxon>Bacillales</taxon>
        <taxon>Bacillaceae</taxon>
        <taxon>Bacillus</taxon>
        <taxon>Bacillus cereus group</taxon>
    </lineage>
</organism>
<evidence type="ECO:0000313" key="1">
    <source>
        <dbReference type="EMBL" id="OUA10540.1"/>
    </source>
</evidence>
<sequence>MTNATRHGEAGNDTSLVTISYKSCNTSKTRLSVYVEELYRYTLPDTLNQLTIEAGGIKRKYKYHRHHFLS</sequence>
<dbReference type="RefSeq" id="WP_088116017.1">
    <property type="nucleotide sequence ID" value="NZ_NFEL01000034.1"/>
</dbReference>
<gene>
    <name evidence="1" type="ORF">BK772_07085</name>
</gene>